<dbReference type="Proteomes" id="UP000558192">
    <property type="component" value="Unassembled WGS sequence"/>
</dbReference>
<proteinExistence type="predicted"/>
<dbReference type="NCBIfam" id="TIGR01451">
    <property type="entry name" value="B_ant_repeat"/>
    <property type="match status" value="1"/>
</dbReference>
<evidence type="ECO:0000313" key="3">
    <source>
        <dbReference type="Proteomes" id="UP000558192"/>
    </source>
</evidence>
<dbReference type="EMBL" id="JAATJC010000001">
    <property type="protein sequence ID" value="NJC05792.1"/>
    <property type="molecule type" value="Genomic_DNA"/>
</dbReference>
<dbReference type="InterPro" id="IPR047589">
    <property type="entry name" value="DUF11_rpt"/>
</dbReference>
<keyword evidence="1" id="KW-0732">Signal</keyword>
<feature type="signal peptide" evidence="1">
    <location>
        <begin position="1"/>
        <end position="28"/>
    </location>
</feature>
<accession>A0A7X5Y744</accession>
<name>A0A7X5Y744_9SPHN</name>
<feature type="chain" id="PRO_5031569757" evidence="1">
    <location>
        <begin position="29"/>
        <end position="332"/>
    </location>
</feature>
<dbReference type="Gene3D" id="2.60.40.740">
    <property type="match status" value="1"/>
</dbReference>
<comment type="caution">
    <text evidence="2">The sequence shown here is derived from an EMBL/GenBank/DDBJ whole genome shotgun (WGS) entry which is preliminary data.</text>
</comment>
<dbReference type="AlphaFoldDB" id="A0A7X5Y744"/>
<keyword evidence="3" id="KW-1185">Reference proteome</keyword>
<protein>
    <submittedName>
        <fullName evidence="2">Putative repeat protein (TIGR01451 family)</fullName>
    </submittedName>
</protein>
<reference evidence="2 3" key="1">
    <citation type="submission" date="2020-03" db="EMBL/GenBank/DDBJ databases">
        <title>Genomic Encyclopedia of Type Strains, Phase IV (KMG-IV): sequencing the most valuable type-strain genomes for metagenomic binning, comparative biology and taxonomic classification.</title>
        <authorList>
            <person name="Goeker M."/>
        </authorList>
    </citation>
    <scope>NUCLEOTIDE SEQUENCE [LARGE SCALE GENOMIC DNA]</scope>
    <source>
        <strain evidence="2 3">DSM 16846</strain>
    </source>
</reference>
<dbReference type="RefSeq" id="WP_168068579.1">
    <property type="nucleotide sequence ID" value="NZ_JAATJC010000001.1"/>
</dbReference>
<evidence type="ECO:0000313" key="2">
    <source>
        <dbReference type="EMBL" id="NJC05792.1"/>
    </source>
</evidence>
<sequence length="332" mass="32521">MTRQTTGRIGRQARLALSLALCAASSTAADAEGTPAGSEIVNVAQLSWVAGGEQRTVQSNAASLKVDERIDVAVASLDGGSVPVAAGDQNRVLSFRVVNAGNAPEAFVLSAVGAIGGDQWDPAITSLALDTNGNGLFDPGVDQTYRAGTDDPLLKADASITVFVLGGVPAGLADAAVGLASLRATAVTGSGAPGTVFAGRGEGSTEAVVGGTTATAITQGSYVASLAVPQLAKAQQIVDPNGGSSALPGALITYTLTASYQGAVPTSGGLVEDPIPAGTSYVAGSLKLNGASLTDAADGDAGEAGTAGIRVAIGALSAKSNAVISFQVRVNS</sequence>
<gene>
    <name evidence="2" type="ORF">GGQ97_001585</name>
</gene>
<evidence type="ECO:0000256" key="1">
    <source>
        <dbReference type="SAM" id="SignalP"/>
    </source>
</evidence>
<organism evidence="2 3">
    <name type="scientific">Sphingomonas kaistensis</name>
    <dbReference type="NCBI Taxonomy" id="298708"/>
    <lineage>
        <taxon>Bacteria</taxon>
        <taxon>Pseudomonadati</taxon>
        <taxon>Pseudomonadota</taxon>
        <taxon>Alphaproteobacteria</taxon>
        <taxon>Sphingomonadales</taxon>
        <taxon>Sphingomonadaceae</taxon>
        <taxon>Sphingomonas</taxon>
    </lineage>
</organism>